<dbReference type="InterPro" id="IPR001509">
    <property type="entry name" value="Epimerase_deHydtase"/>
</dbReference>
<dbReference type="InterPro" id="IPR003148">
    <property type="entry name" value="RCK_N"/>
</dbReference>
<name>A0A1Y6CYU9_9GAMM</name>
<organism evidence="3 4">
    <name type="scientific">Methylomagnum ishizawai</name>
    <dbReference type="NCBI Taxonomy" id="1760988"/>
    <lineage>
        <taxon>Bacteria</taxon>
        <taxon>Pseudomonadati</taxon>
        <taxon>Pseudomonadota</taxon>
        <taxon>Gammaproteobacteria</taxon>
        <taxon>Methylococcales</taxon>
        <taxon>Methylococcaceae</taxon>
        <taxon>Methylomagnum</taxon>
    </lineage>
</organism>
<dbReference type="Gene3D" id="3.40.50.720">
    <property type="entry name" value="NAD(P)-binding Rossmann-like Domain"/>
    <property type="match status" value="1"/>
</dbReference>
<evidence type="ECO:0000313" key="3">
    <source>
        <dbReference type="EMBL" id="SMF93492.1"/>
    </source>
</evidence>
<protein>
    <submittedName>
        <fullName evidence="3">Nucleoside-diphosphate-sugar epimerase</fullName>
    </submittedName>
</protein>
<dbReference type="GO" id="GO:0005737">
    <property type="term" value="C:cytoplasm"/>
    <property type="evidence" value="ECO:0007669"/>
    <property type="project" value="TreeGrafter"/>
</dbReference>
<proteinExistence type="predicted"/>
<dbReference type="GO" id="GO:0006813">
    <property type="term" value="P:potassium ion transport"/>
    <property type="evidence" value="ECO:0007669"/>
    <property type="project" value="InterPro"/>
</dbReference>
<dbReference type="Pfam" id="PF01370">
    <property type="entry name" value="Epimerase"/>
    <property type="match status" value="1"/>
</dbReference>
<evidence type="ECO:0000259" key="1">
    <source>
        <dbReference type="Pfam" id="PF01370"/>
    </source>
</evidence>
<dbReference type="InterPro" id="IPR051783">
    <property type="entry name" value="NAD(P)-dependent_oxidoreduct"/>
</dbReference>
<feature type="domain" description="NAD-dependent epimerase/dehydratase" evidence="1">
    <location>
        <begin position="93"/>
        <end position="217"/>
    </location>
</feature>
<dbReference type="GO" id="GO:0004029">
    <property type="term" value="F:aldehyde dehydrogenase (NAD+) activity"/>
    <property type="evidence" value="ECO:0007669"/>
    <property type="project" value="TreeGrafter"/>
</dbReference>
<dbReference type="Proteomes" id="UP000192923">
    <property type="component" value="Unassembled WGS sequence"/>
</dbReference>
<dbReference type="AlphaFoldDB" id="A0A1Y6CYU9"/>
<dbReference type="InterPro" id="IPR036291">
    <property type="entry name" value="NAD(P)-bd_dom_sf"/>
</dbReference>
<feature type="domain" description="RCK N-terminal" evidence="2">
    <location>
        <begin position="11"/>
        <end position="69"/>
    </location>
</feature>
<dbReference type="OrthoDB" id="9808276at2"/>
<accession>A0A1Y6CYU9</accession>
<keyword evidence="4" id="KW-1185">Reference proteome</keyword>
<evidence type="ECO:0000313" key="4">
    <source>
        <dbReference type="Proteomes" id="UP000192923"/>
    </source>
</evidence>
<gene>
    <name evidence="3" type="ORF">SAMN02949497_0774</name>
</gene>
<reference evidence="3 4" key="1">
    <citation type="submission" date="2016-12" db="EMBL/GenBank/DDBJ databases">
        <authorList>
            <person name="Song W.-J."/>
            <person name="Kurnit D.M."/>
        </authorList>
    </citation>
    <scope>NUCLEOTIDE SEQUENCE [LARGE SCALE GENOMIC DNA]</scope>
    <source>
        <strain evidence="3 4">175</strain>
    </source>
</reference>
<dbReference type="PANTHER" id="PTHR48079:SF6">
    <property type="entry name" value="NAD(P)-BINDING DOMAIN-CONTAINING PROTEIN-RELATED"/>
    <property type="match status" value="1"/>
</dbReference>
<sequence>MTATEPHGPCIFIVGCGDIGQRVARLELAAGNSVAALARSDDSARTLAARGIGPVWGDLDHPDTLNQLPAALATLYYFAPPPPTGGDDPRLRALLAALPAPPERVVYISTSGVYGDCQGAWIDEAAPLQPRTDRARRRVAAESALLAWSGRQGVPCIILRVPGIYGPGRLPVERIRQGVPVVHPAEAPYSNRIHADDLAAACRAAARQGRPGAAYNLSDGHPTTMTDYFQRVADALGLPRPPLVSLAEARRTFSPAMLSFLEESKRLDNRRMLEELSVVLRYPDLASGLPACLAEV</sequence>
<dbReference type="STRING" id="1760988.SAMN02949497_0774"/>
<dbReference type="SUPFAM" id="SSF51735">
    <property type="entry name" value="NAD(P)-binding Rossmann-fold domains"/>
    <property type="match status" value="1"/>
</dbReference>
<dbReference type="RefSeq" id="WP_085210119.1">
    <property type="nucleotide sequence ID" value="NZ_FXAM01000001.1"/>
</dbReference>
<dbReference type="Pfam" id="PF02254">
    <property type="entry name" value="TrkA_N"/>
    <property type="match status" value="1"/>
</dbReference>
<evidence type="ECO:0000259" key="2">
    <source>
        <dbReference type="Pfam" id="PF02254"/>
    </source>
</evidence>
<dbReference type="PANTHER" id="PTHR48079">
    <property type="entry name" value="PROTEIN YEEZ"/>
    <property type="match status" value="1"/>
</dbReference>
<dbReference type="EMBL" id="FXAM01000001">
    <property type="protein sequence ID" value="SMF93492.1"/>
    <property type="molecule type" value="Genomic_DNA"/>
</dbReference>
<dbReference type="CDD" id="cd05266">
    <property type="entry name" value="SDR_a4"/>
    <property type="match status" value="1"/>
</dbReference>